<accession>A0AAD6U856</accession>
<name>A0AAD6U856_9AGAR</name>
<dbReference type="PANTHER" id="PTHR40465">
    <property type="entry name" value="CHROMOSOME 1, WHOLE GENOME SHOTGUN SEQUENCE"/>
    <property type="match status" value="1"/>
</dbReference>
<evidence type="ECO:0000313" key="4">
    <source>
        <dbReference type="Proteomes" id="UP001222325"/>
    </source>
</evidence>
<feature type="transmembrane region" description="Helical" evidence="1">
    <location>
        <begin position="6"/>
        <end position="27"/>
    </location>
</feature>
<proteinExistence type="predicted"/>
<keyword evidence="4" id="KW-1185">Reference proteome</keyword>
<dbReference type="EMBL" id="JARJCN010000021">
    <property type="protein sequence ID" value="KAJ7090851.1"/>
    <property type="molecule type" value="Genomic_DNA"/>
</dbReference>
<keyword evidence="1" id="KW-0812">Transmembrane</keyword>
<feature type="transmembrane region" description="Helical" evidence="1">
    <location>
        <begin position="117"/>
        <end position="137"/>
    </location>
</feature>
<sequence>MAGTVVELLFGPMLLGVLFSTGAYGIMTGQMLRYYQTYQKDARWIRYFMLYLFFVETSSLLFQIGIIYEPLIIRYGTLQALTTSPLLLPADAISIVVVSTPIQIFTAWRISVITGSILLSILISLLSVISFGGSLLVTAFVTIRNEYQEFQSFSPAVIVWLISSAACDLLIAIVLTYSLWSHKTGFTAVDGQINRVIRLTVQTGAITAMAAVTDVILFLAFPTTTIQFIPDFPLSKLYTICLLSTLNARTRGRAEDVEQQLPNALFKETVLATSSVPTVQTLQDMSSRNWNAEPHQPFDN</sequence>
<feature type="transmembrane region" description="Helical" evidence="1">
    <location>
        <begin position="86"/>
        <end position="105"/>
    </location>
</feature>
<organism evidence="3 4">
    <name type="scientific">Mycena belliarum</name>
    <dbReference type="NCBI Taxonomy" id="1033014"/>
    <lineage>
        <taxon>Eukaryota</taxon>
        <taxon>Fungi</taxon>
        <taxon>Dikarya</taxon>
        <taxon>Basidiomycota</taxon>
        <taxon>Agaricomycotina</taxon>
        <taxon>Agaricomycetes</taxon>
        <taxon>Agaricomycetidae</taxon>
        <taxon>Agaricales</taxon>
        <taxon>Marasmiineae</taxon>
        <taxon>Mycenaceae</taxon>
        <taxon>Mycena</taxon>
    </lineage>
</organism>
<keyword evidence="1" id="KW-1133">Transmembrane helix</keyword>
<feature type="transmembrane region" description="Helical" evidence="1">
    <location>
        <begin position="157"/>
        <end position="180"/>
    </location>
</feature>
<protein>
    <recommendedName>
        <fullName evidence="2">DUF6534 domain-containing protein</fullName>
    </recommendedName>
</protein>
<dbReference type="InterPro" id="IPR045339">
    <property type="entry name" value="DUF6534"/>
</dbReference>
<feature type="transmembrane region" description="Helical" evidence="1">
    <location>
        <begin position="201"/>
        <end position="221"/>
    </location>
</feature>
<dbReference type="Proteomes" id="UP001222325">
    <property type="component" value="Unassembled WGS sequence"/>
</dbReference>
<dbReference type="PANTHER" id="PTHR40465:SF1">
    <property type="entry name" value="DUF6534 DOMAIN-CONTAINING PROTEIN"/>
    <property type="match status" value="1"/>
</dbReference>
<evidence type="ECO:0000256" key="1">
    <source>
        <dbReference type="SAM" id="Phobius"/>
    </source>
</evidence>
<comment type="caution">
    <text evidence="3">The sequence shown here is derived from an EMBL/GenBank/DDBJ whole genome shotgun (WGS) entry which is preliminary data.</text>
</comment>
<evidence type="ECO:0000313" key="3">
    <source>
        <dbReference type="EMBL" id="KAJ7090851.1"/>
    </source>
</evidence>
<keyword evidence="1" id="KW-0472">Membrane</keyword>
<gene>
    <name evidence="3" type="ORF">B0H15DRAFT_247081</name>
</gene>
<feature type="domain" description="DUF6534" evidence="2">
    <location>
        <begin position="164"/>
        <end position="250"/>
    </location>
</feature>
<feature type="transmembrane region" description="Helical" evidence="1">
    <location>
        <begin position="48"/>
        <end position="66"/>
    </location>
</feature>
<dbReference type="AlphaFoldDB" id="A0AAD6U856"/>
<evidence type="ECO:0000259" key="2">
    <source>
        <dbReference type="Pfam" id="PF20152"/>
    </source>
</evidence>
<dbReference type="Pfam" id="PF20152">
    <property type="entry name" value="DUF6534"/>
    <property type="match status" value="1"/>
</dbReference>
<reference evidence="3" key="1">
    <citation type="submission" date="2023-03" db="EMBL/GenBank/DDBJ databases">
        <title>Massive genome expansion in bonnet fungi (Mycena s.s.) driven by repeated elements and novel gene families across ecological guilds.</title>
        <authorList>
            <consortium name="Lawrence Berkeley National Laboratory"/>
            <person name="Harder C.B."/>
            <person name="Miyauchi S."/>
            <person name="Viragh M."/>
            <person name="Kuo A."/>
            <person name="Thoen E."/>
            <person name="Andreopoulos B."/>
            <person name="Lu D."/>
            <person name="Skrede I."/>
            <person name="Drula E."/>
            <person name="Henrissat B."/>
            <person name="Morin E."/>
            <person name="Kohler A."/>
            <person name="Barry K."/>
            <person name="LaButti K."/>
            <person name="Morin E."/>
            <person name="Salamov A."/>
            <person name="Lipzen A."/>
            <person name="Mereny Z."/>
            <person name="Hegedus B."/>
            <person name="Baldrian P."/>
            <person name="Stursova M."/>
            <person name="Weitz H."/>
            <person name="Taylor A."/>
            <person name="Grigoriev I.V."/>
            <person name="Nagy L.G."/>
            <person name="Martin F."/>
            <person name="Kauserud H."/>
        </authorList>
    </citation>
    <scope>NUCLEOTIDE SEQUENCE</scope>
    <source>
        <strain evidence="3">CBHHK173m</strain>
    </source>
</reference>